<proteinExistence type="predicted"/>
<dbReference type="SMART" id="SM00421">
    <property type="entry name" value="HTH_LUXR"/>
    <property type="match status" value="1"/>
</dbReference>
<dbReference type="SMART" id="SM00448">
    <property type="entry name" value="REC"/>
    <property type="match status" value="1"/>
</dbReference>
<dbReference type="InterPro" id="IPR011006">
    <property type="entry name" value="CheY-like_superfamily"/>
</dbReference>
<dbReference type="Pfam" id="PF00072">
    <property type="entry name" value="Response_reg"/>
    <property type="match status" value="1"/>
</dbReference>
<keyword evidence="2" id="KW-0238">DNA-binding</keyword>
<name>H5SUY4_ACEAU</name>
<keyword evidence="1 3" id="KW-0597">Phosphoprotein</keyword>
<dbReference type="SUPFAM" id="SSF46894">
    <property type="entry name" value="C-terminal effector domain of the bipartite response regulators"/>
    <property type="match status" value="1"/>
</dbReference>
<evidence type="ECO:0000256" key="1">
    <source>
        <dbReference type="ARBA" id="ARBA00022553"/>
    </source>
</evidence>
<dbReference type="InterPro" id="IPR000792">
    <property type="entry name" value="Tscrpt_reg_LuxR_C"/>
</dbReference>
<evidence type="ECO:0000256" key="3">
    <source>
        <dbReference type="PROSITE-ProRule" id="PRU00169"/>
    </source>
</evidence>
<dbReference type="PROSITE" id="PS50110">
    <property type="entry name" value="RESPONSE_REGULATORY"/>
    <property type="match status" value="1"/>
</dbReference>
<dbReference type="InterPro" id="IPR016032">
    <property type="entry name" value="Sig_transdc_resp-reg_C-effctor"/>
</dbReference>
<dbReference type="CDD" id="cd17535">
    <property type="entry name" value="REC_NarL-like"/>
    <property type="match status" value="1"/>
</dbReference>
<reference evidence="6" key="1">
    <citation type="journal article" date="2005" name="Environ. Microbiol.">
        <title>Genetic and functional properties of uncultivated thermophilic crenarchaeotes from a subsurface gold mine as revealed by analysis of genome fragments.</title>
        <authorList>
            <person name="Nunoura T."/>
            <person name="Hirayama H."/>
            <person name="Takami H."/>
            <person name="Oida H."/>
            <person name="Nishi S."/>
            <person name="Shimamura S."/>
            <person name="Suzuki Y."/>
            <person name="Inagaki F."/>
            <person name="Takai K."/>
            <person name="Nealson K.H."/>
            <person name="Horikoshi K."/>
        </authorList>
    </citation>
    <scope>NUCLEOTIDE SEQUENCE</scope>
</reference>
<organism evidence="6">
    <name type="scientific">Acetithermum autotrophicum</name>
    <dbReference type="NCBI Taxonomy" id="1446466"/>
    <lineage>
        <taxon>Bacteria</taxon>
        <taxon>Candidatus Bipolaricaulota</taxon>
        <taxon>Candidatus Acetithermum</taxon>
    </lineage>
</organism>
<dbReference type="InterPro" id="IPR039420">
    <property type="entry name" value="WalR-like"/>
</dbReference>
<feature type="domain" description="Response regulatory" evidence="5">
    <location>
        <begin position="5"/>
        <end position="122"/>
    </location>
</feature>
<evidence type="ECO:0000256" key="2">
    <source>
        <dbReference type="ARBA" id="ARBA00023125"/>
    </source>
</evidence>
<dbReference type="PRINTS" id="PR00038">
    <property type="entry name" value="HTHLUXR"/>
</dbReference>
<feature type="modified residue" description="4-aspartylphosphate" evidence="3">
    <location>
        <position position="56"/>
    </location>
</feature>
<dbReference type="InterPro" id="IPR001789">
    <property type="entry name" value="Sig_transdc_resp-reg_receiver"/>
</dbReference>
<evidence type="ECO:0000259" key="4">
    <source>
        <dbReference type="PROSITE" id="PS50043"/>
    </source>
</evidence>
<dbReference type="AlphaFoldDB" id="H5SUY4"/>
<feature type="domain" description="HTH luxR-type" evidence="4">
    <location>
        <begin position="147"/>
        <end position="212"/>
    </location>
</feature>
<dbReference type="EMBL" id="AP011803">
    <property type="protein sequence ID" value="BAL59413.1"/>
    <property type="molecule type" value="Genomic_DNA"/>
</dbReference>
<dbReference type="Pfam" id="PF00196">
    <property type="entry name" value="GerE"/>
    <property type="match status" value="1"/>
</dbReference>
<sequence>MRRIRILIADDHTLVRQALAQMLQTEPDFEVVGQAADGEEAFQKTRVLDPDIVLMDIHMPRGREGIEATRRITEHNPRIGVIMLTMERHDEYLIEAIKAGAKGYLLKSANSQELIEAIHAVAAGEAQLDPAMARKVLEEFRRLSQREHQHIVHLTERELEILQLVAQGASNREIAKKLEISEKTVRNRLSVIFDKLHINNRTEAAIYALREGYAQLSEKDQNQQSP</sequence>
<dbReference type="Gene3D" id="3.40.50.2300">
    <property type="match status" value="1"/>
</dbReference>
<evidence type="ECO:0000313" key="6">
    <source>
        <dbReference type="EMBL" id="BAL59413.1"/>
    </source>
</evidence>
<gene>
    <name evidence="6" type="ORF">HGMM_OP4C049</name>
</gene>
<dbReference type="InterPro" id="IPR058245">
    <property type="entry name" value="NreC/VraR/RcsB-like_REC"/>
</dbReference>
<reference evidence="6" key="2">
    <citation type="journal article" date="2012" name="PLoS ONE">
        <title>A Deeply Branching Thermophilic Bacterium with an Ancient Acetyl-CoA Pathway Dominates a Subsurface Ecosystem.</title>
        <authorList>
            <person name="Takami H."/>
            <person name="Noguchi H."/>
            <person name="Takaki Y."/>
            <person name="Uchiyama I."/>
            <person name="Toyoda A."/>
            <person name="Nishi S."/>
            <person name="Chee G.-J."/>
            <person name="Arai W."/>
            <person name="Nunoura T."/>
            <person name="Itoh T."/>
            <person name="Hattori M."/>
            <person name="Takai K."/>
        </authorList>
    </citation>
    <scope>NUCLEOTIDE SEQUENCE</scope>
</reference>
<protein>
    <submittedName>
        <fullName evidence="6">Two component transcriptional regulator, LuxR family</fullName>
    </submittedName>
</protein>
<dbReference type="PANTHER" id="PTHR43214">
    <property type="entry name" value="TWO-COMPONENT RESPONSE REGULATOR"/>
    <property type="match status" value="1"/>
</dbReference>
<evidence type="ECO:0000259" key="5">
    <source>
        <dbReference type="PROSITE" id="PS50110"/>
    </source>
</evidence>
<accession>H5SUY4</accession>
<dbReference type="CDD" id="cd06170">
    <property type="entry name" value="LuxR_C_like"/>
    <property type="match status" value="1"/>
</dbReference>
<dbReference type="GO" id="GO:0003677">
    <property type="term" value="F:DNA binding"/>
    <property type="evidence" value="ECO:0007669"/>
    <property type="project" value="UniProtKB-KW"/>
</dbReference>
<dbReference type="SUPFAM" id="SSF52172">
    <property type="entry name" value="CheY-like"/>
    <property type="match status" value="1"/>
</dbReference>
<dbReference type="GO" id="GO:0000160">
    <property type="term" value="P:phosphorelay signal transduction system"/>
    <property type="evidence" value="ECO:0007669"/>
    <property type="project" value="InterPro"/>
</dbReference>
<dbReference type="GO" id="GO:0006355">
    <property type="term" value="P:regulation of DNA-templated transcription"/>
    <property type="evidence" value="ECO:0007669"/>
    <property type="project" value="InterPro"/>
</dbReference>
<dbReference type="PROSITE" id="PS50043">
    <property type="entry name" value="HTH_LUXR_2"/>
    <property type="match status" value="1"/>
</dbReference>